<dbReference type="Proteomes" id="UP000805193">
    <property type="component" value="Unassembled WGS sequence"/>
</dbReference>
<feature type="non-terminal residue" evidence="1">
    <location>
        <position position="1"/>
    </location>
</feature>
<dbReference type="EMBL" id="JABSTQ010011433">
    <property type="protein sequence ID" value="KAG0411424.1"/>
    <property type="molecule type" value="Genomic_DNA"/>
</dbReference>
<gene>
    <name evidence="1" type="ORF">HPB47_011461</name>
</gene>
<sequence length="200" mass="20074">HGIGGSSPARPRALGHRRQAAQERAEEESGRRHARPLCGAPSGGGGPRRADDSCPPRVGAPLPASGAPLTQARGAPGGRGGPVCSGQAGHVQRRGGGGQMCRLRPPRREPGKGPRPAIGCASVGTAVSSVSHTDGARLFDLGRSIKVSSGGIFPHSLRARAPPAGFSSSPHSLSQDAAAVCADAAVPVHARPSPPSPPRP</sequence>
<evidence type="ECO:0000313" key="2">
    <source>
        <dbReference type="Proteomes" id="UP000805193"/>
    </source>
</evidence>
<protein>
    <submittedName>
        <fullName evidence="1">Uncharacterized protein</fullName>
    </submittedName>
</protein>
<organism evidence="1 2">
    <name type="scientific">Ixodes persulcatus</name>
    <name type="common">Taiga tick</name>
    <dbReference type="NCBI Taxonomy" id="34615"/>
    <lineage>
        <taxon>Eukaryota</taxon>
        <taxon>Metazoa</taxon>
        <taxon>Ecdysozoa</taxon>
        <taxon>Arthropoda</taxon>
        <taxon>Chelicerata</taxon>
        <taxon>Arachnida</taxon>
        <taxon>Acari</taxon>
        <taxon>Parasitiformes</taxon>
        <taxon>Ixodida</taxon>
        <taxon>Ixodoidea</taxon>
        <taxon>Ixodidae</taxon>
        <taxon>Ixodinae</taxon>
        <taxon>Ixodes</taxon>
    </lineage>
</organism>
<name>A0AC60NW88_IXOPE</name>
<comment type="caution">
    <text evidence="1">The sequence shown here is derived from an EMBL/GenBank/DDBJ whole genome shotgun (WGS) entry which is preliminary data.</text>
</comment>
<keyword evidence="2" id="KW-1185">Reference proteome</keyword>
<evidence type="ECO:0000313" key="1">
    <source>
        <dbReference type="EMBL" id="KAG0411424.1"/>
    </source>
</evidence>
<reference evidence="1 2" key="1">
    <citation type="journal article" date="2020" name="Cell">
        <title>Large-Scale Comparative Analyses of Tick Genomes Elucidate Their Genetic Diversity and Vector Capacities.</title>
        <authorList>
            <consortium name="Tick Genome and Microbiome Consortium (TIGMIC)"/>
            <person name="Jia N."/>
            <person name="Wang J."/>
            <person name="Shi W."/>
            <person name="Du L."/>
            <person name="Sun Y."/>
            <person name="Zhan W."/>
            <person name="Jiang J.F."/>
            <person name="Wang Q."/>
            <person name="Zhang B."/>
            <person name="Ji P."/>
            <person name="Bell-Sakyi L."/>
            <person name="Cui X.M."/>
            <person name="Yuan T.T."/>
            <person name="Jiang B.G."/>
            <person name="Yang W.F."/>
            <person name="Lam T.T."/>
            <person name="Chang Q.C."/>
            <person name="Ding S.J."/>
            <person name="Wang X.J."/>
            <person name="Zhu J.G."/>
            <person name="Ruan X.D."/>
            <person name="Zhao L."/>
            <person name="Wei J.T."/>
            <person name="Ye R.Z."/>
            <person name="Que T.C."/>
            <person name="Du C.H."/>
            <person name="Zhou Y.H."/>
            <person name="Cheng J.X."/>
            <person name="Dai P.F."/>
            <person name="Guo W.B."/>
            <person name="Han X.H."/>
            <person name="Huang E.J."/>
            <person name="Li L.F."/>
            <person name="Wei W."/>
            <person name="Gao Y.C."/>
            <person name="Liu J.Z."/>
            <person name="Shao H.Z."/>
            <person name="Wang X."/>
            <person name="Wang C.C."/>
            <person name="Yang T.C."/>
            <person name="Huo Q.B."/>
            <person name="Li W."/>
            <person name="Chen H.Y."/>
            <person name="Chen S.E."/>
            <person name="Zhou L.G."/>
            <person name="Ni X.B."/>
            <person name="Tian J.H."/>
            <person name="Sheng Y."/>
            <person name="Liu T."/>
            <person name="Pan Y.S."/>
            <person name="Xia L.Y."/>
            <person name="Li J."/>
            <person name="Zhao F."/>
            <person name="Cao W.C."/>
        </authorList>
    </citation>
    <scope>NUCLEOTIDE SEQUENCE [LARGE SCALE GENOMIC DNA]</scope>
    <source>
        <strain evidence="1">Iper-2018</strain>
    </source>
</reference>
<proteinExistence type="predicted"/>
<accession>A0AC60NW88</accession>